<dbReference type="EMBL" id="HAED01012838">
    <property type="protein sequence ID" value="SBQ99246.1"/>
    <property type="molecule type" value="Transcribed_RNA"/>
</dbReference>
<name>A0A1A8IRY2_NOTKU</name>
<accession>A0A1A8IRY2</accession>
<feature type="non-terminal residue" evidence="1">
    <location>
        <position position="74"/>
    </location>
</feature>
<dbReference type="AlphaFoldDB" id="A0A1A8IRY2"/>
<reference evidence="1" key="2">
    <citation type="submission" date="2016-06" db="EMBL/GenBank/DDBJ databases">
        <title>The genome of a short-lived fish provides insights into sex chromosome evolution and the genetic control of aging.</title>
        <authorList>
            <person name="Reichwald K."/>
            <person name="Felder M."/>
            <person name="Petzold A."/>
            <person name="Koch P."/>
            <person name="Groth M."/>
            <person name="Platzer M."/>
        </authorList>
    </citation>
    <scope>NUCLEOTIDE SEQUENCE</scope>
    <source>
        <tissue evidence="1">Brain</tissue>
    </source>
</reference>
<sequence length="74" mass="8033">IHKHKYKIGPVMTCLVACCPSTAGCLGGDLKTTWATLIIGKPLGKTLSDVKRLHPSLFFLGPWPILLVHHGKCI</sequence>
<organism evidence="1">
    <name type="scientific">Nothobranchius kuhntae</name>
    <name type="common">Beira killifish</name>
    <dbReference type="NCBI Taxonomy" id="321403"/>
    <lineage>
        <taxon>Eukaryota</taxon>
        <taxon>Metazoa</taxon>
        <taxon>Chordata</taxon>
        <taxon>Craniata</taxon>
        <taxon>Vertebrata</taxon>
        <taxon>Euteleostomi</taxon>
        <taxon>Actinopterygii</taxon>
        <taxon>Neopterygii</taxon>
        <taxon>Teleostei</taxon>
        <taxon>Neoteleostei</taxon>
        <taxon>Acanthomorphata</taxon>
        <taxon>Ovalentaria</taxon>
        <taxon>Atherinomorphae</taxon>
        <taxon>Cyprinodontiformes</taxon>
        <taxon>Nothobranchiidae</taxon>
        <taxon>Nothobranchius</taxon>
    </lineage>
</organism>
<evidence type="ECO:0000313" key="1">
    <source>
        <dbReference type="EMBL" id="SBQ99246.1"/>
    </source>
</evidence>
<gene>
    <name evidence="1" type="primary">Nfu_g_1_025004</name>
</gene>
<reference evidence="1" key="1">
    <citation type="submission" date="2016-05" db="EMBL/GenBank/DDBJ databases">
        <authorList>
            <person name="Lavstsen T."/>
            <person name="Jespersen J.S."/>
        </authorList>
    </citation>
    <scope>NUCLEOTIDE SEQUENCE</scope>
    <source>
        <tissue evidence="1">Brain</tissue>
    </source>
</reference>
<proteinExistence type="predicted"/>
<feature type="non-terminal residue" evidence="1">
    <location>
        <position position="1"/>
    </location>
</feature>
<protein>
    <submittedName>
        <fullName evidence="1">Uncharacterized protein</fullName>
    </submittedName>
</protein>